<feature type="compositionally biased region" description="Low complexity" evidence="1">
    <location>
        <begin position="77"/>
        <end position="93"/>
    </location>
</feature>
<reference evidence="2" key="2">
    <citation type="submission" date="2018-08" db="UniProtKB">
        <authorList>
            <consortium name="EnsemblPlants"/>
        </authorList>
    </citation>
    <scope>IDENTIFICATION</scope>
    <source>
        <strain evidence="2">Yugu1</strain>
    </source>
</reference>
<dbReference type="PANTHER" id="PTHR36022:SF1">
    <property type="entry name" value="GPI-ANCHORED ADHESIN-LIKE PROTEIN"/>
    <property type="match status" value="1"/>
</dbReference>
<dbReference type="PANTHER" id="PTHR36022">
    <property type="entry name" value="GPI-ANCHORED ADHESIN-LIKE PROTEIN"/>
    <property type="match status" value="1"/>
</dbReference>
<dbReference type="STRING" id="4555.K3ZNZ5"/>
<accession>K3ZNZ5</accession>
<dbReference type="EMBL" id="AGNK02004749">
    <property type="status" value="NOT_ANNOTATED_CDS"/>
    <property type="molecule type" value="Genomic_DNA"/>
</dbReference>
<evidence type="ECO:0000313" key="3">
    <source>
        <dbReference type="Proteomes" id="UP000004995"/>
    </source>
</evidence>
<feature type="compositionally biased region" description="Low complexity" evidence="1">
    <location>
        <begin position="1"/>
        <end position="22"/>
    </location>
</feature>
<feature type="compositionally biased region" description="Basic and acidic residues" evidence="1">
    <location>
        <begin position="96"/>
        <end position="134"/>
    </location>
</feature>
<dbReference type="Gramene" id="KQK94064">
    <property type="protein sequence ID" value="KQK94064"/>
    <property type="gene ID" value="SETIT_028325mg"/>
</dbReference>
<feature type="region of interest" description="Disordered" evidence="1">
    <location>
        <begin position="167"/>
        <end position="186"/>
    </location>
</feature>
<dbReference type="AlphaFoldDB" id="K3ZNZ5"/>
<keyword evidence="3" id="KW-1185">Reference proteome</keyword>
<dbReference type="EnsemblPlants" id="KQK94064">
    <property type="protein sequence ID" value="KQK94064"/>
    <property type="gene ID" value="SETIT_028325mg"/>
</dbReference>
<feature type="compositionally biased region" description="Polar residues" evidence="1">
    <location>
        <begin position="404"/>
        <end position="418"/>
    </location>
</feature>
<evidence type="ECO:0000313" key="2">
    <source>
        <dbReference type="EnsemblPlants" id="KQK94064"/>
    </source>
</evidence>
<protein>
    <submittedName>
        <fullName evidence="2">Uncharacterized protein</fullName>
    </submittedName>
</protein>
<feature type="region of interest" description="Disordered" evidence="1">
    <location>
        <begin position="1"/>
        <end position="155"/>
    </location>
</feature>
<dbReference type="Proteomes" id="UP000004995">
    <property type="component" value="Unassembled WGS sequence"/>
</dbReference>
<proteinExistence type="predicted"/>
<dbReference type="HOGENOM" id="CLU_030389_0_0_1"/>
<organism evidence="2 3">
    <name type="scientific">Setaria italica</name>
    <name type="common">Foxtail millet</name>
    <name type="synonym">Panicum italicum</name>
    <dbReference type="NCBI Taxonomy" id="4555"/>
    <lineage>
        <taxon>Eukaryota</taxon>
        <taxon>Viridiplantae</taxon>
        <taxon>Streptophyta</taxon>
        <taxon>Embryophyta</taxon>
        <taxon>Tracheophyta</taxon>
        <taxon>Spermatophyta</taxon>
        <taxon>Magnoliopsida</taxon>
        <taxon>Liliopsida</taxon>
        <taxon>Poales</taxon>
        <taxon>Poaceae</taxon>
        <taxon>PACMAD clade</taxon>
        <taxon>Panicoideae</taxon>
        <taxon>Panicodae</taxon>
        <taxon>Paniceae</taxon>
        <taxon>Cenchrinae</taxon>
        <taxon>Setaria</taxon>
    </lineage>
</organism>
<reference evidence="3" key="1">
    <citation type="journal article" date="2012" name="Nat. Biotechnol.">
        <title>Reference genome sequence of the model plant Setaria.</title>
        <authorList>
            <person name="Bennetzen J.L."/>
            <person name="Schmutz J."/>
            <person name="Wang H."/>
            <person name="Percifield R."/>
            <person name="Hawkins J."/>
            <person name="Pontaroli A.C."/>
            <person name="Estep M."/>
            <person name="Feng L."/>
            <person name="Vaughn J.N."/>
            <person name="Grimwood J."/>
            <person name="Jenkins J."/>
            <person name="Barry K."/>
            <person name="Lindquist E."/>
            <person name="Hellsten U."/>
            <person name="Deshpande S."/>
            <person name="Wang X."/>
            <person name="Wu X."/>
            <person name="Mitros T."/>
            <person name="Triplett J."/>
            <person name="Yang X."/>
            <person name="Ye C.Y."/>
            <person name="Mauro-Herrera M."/>
            <person name="Wang L."/>
            <person name="Li P."/>
            <person name="Sharma M."/>
            <person name="Sharma R."/>
            <person name="Ronald P.C."/>
            <person name="Panaud O."/>
            <person name="Kellogg E.A."/>
            <person name="Brutnell T.P."/>
            <person name="Doust A.N."/>
            <person name="Tuskan G.A."/>
            <person name="Rokhsar D."/>
            <person name="Devos K.M."/>
        </authorList>
    </citation>
    <scope>NUCLEOTIDE SEQUENCE [LARGE SCALE GENOMIC DNA]</scope>
    <source>
        <strain evidence="3">cv. Yugu1</strain>
    </source>
</reference>
<evidence type="ECO:0000256" key="1">
    <source>
        <dbReference type="SAM" id="MobiDB-lite"/>
    </source>
</evidence>
<dbReference type="InParanoid" id="K3ZNZ5"/>
<dbReference type="OMA" id="WREEPIS"/>
<sequence>MRSYTAAAMPRQSSRPSSSSASKPRKPSPSRSPSPATAPKPKAAAAGSSARRRSPLSDLNSRDASAARERPGCFRFLLPSSAASGSRSGSTPRTPKRPDPKPRPGARRPDRLPDQESRTRTERCAGQEPRRRGLEPIGGQIKKTEPGVGKKQWLGKGRQLEQFEALTPEKKADSSGATPSTGATPPVHASISPEVAAAACGSATPACFAAGHHVLPGVGDRRKCRPRGILAIAGAGLASGDLDAEPSRASIRWLSSPSGAESGTCSTKCGYEEASVNWLVSPRDGGVDPLEDEIFVPRCSSDDAFWRFSPDCTGLLGSPLLGGLLDFGTPVSDMSGTTPSSGFLPVQKTPSSGDSISPFSLIVKRASESSARLRSLCAQQGVGSSCRYGSVADPTPVSGESWPESASNGTRSGLTRTGSHPMKMMDPVLECLEMMSLSPRPGDDYYDN</sequence>
<name>K3ZNZ5_SETIT</name>
<feature type="compositionally biased region" description="Low complexity" evidence="1">
    <location>
        <begin position="39"/>
        <end position="49"/>
    </location>
</feature>
<dbReference type="eggNOG" id="ENOG502QU2N">
    <property type="taxonomic scope" value="Eukaryota"/>
</dbReference>
<feature type="region of interest" description="Disordered" evidence="1">
    <location>
        <begin position="393"/>
        <end position="421"/>
    </location>
</feature>